<dbReference type="Proteomes" id="UP000808349">
    <property type="component" value="Unassembled WGS sequence"/>
</dbReference>
<keyword evidence="1" id="KW-0472">Membrane</keyword>
<organism evidence="2 3">
    <name type="scientific">Candidatus Defluviibacterium haderslevense</name>
    <dbReference type="NCBI Taxonomy" id="2981993"/>
    <lineage>
        <taxon>Bacteria</taxon>
        <taxon>Pseudomonadati</taxon>
        <taxon>Bacteroidota</taxon>
        <taxon>Saprospiria</taxon>
        <taxon>Saprospirales</taxon>
        <taxon>Saprospiraceae</taxon>
        <taxon>Candidatus Defluviibacterium</taxon>
    </lineage>
</organism>
<comment type="caution">
    <text evidence="2">The sequence shown here is derived from an EMBL/GenBank/DDBJ whole genome shotgun (WGS) entry which is preliminary data.</text>
</comment>
<name>A0A9D7SD92_9BACT</name>
<dbReference type="AlphaFoldDB" id="A0A9D7SD92"/>
<sequence length="147" mass="17119">MSKTSIYQREVTPMVQAAIVFGLILVIFFGLYFGHLLRWYAFDPMDIWLVGTAMMLFYILFNCIFGFNNENITTYFRNSIYSYIVLVVATCLISQWITKVSVFDAKTYSWILVVFSIVYLIFMTVLGLIKKIVSLAIKQDKKLQNED</sequence>
<evidence type="ECO:0000313" key="3">
    <source>
        <dbReference type="Proteomes" id="UP000808349"/>
    </source>
</evidence>
<gene>
    <name evidence="2" type="ORF">IPO85_20430</name>
</gene>
<feature type="transmembrane region" description="Helical" evidence="1">
    <location>
        <begin position="80"/>
        <end position="98"/>
    </location>
</feature>
<proteinExistence type="predicted"/>
<feature type="transmembrane region" description="Helical" evidence="1">
    <location>
        <begin position="12"/>
        <end position="35"/>
    </location>
</feature>
<reference evidence="2 3" key="1">
    <citation type="submission" date="2020-10" db="EMBL/GenBank/DDBJ databases">
        <title>Connecting structure to function with the recovery of over 1000 high-quality activated sludge metagenome-assembled genomes encoding full-length rRNA genes using long-read sequencing.</title>
        <authorList>
            <person name="Singleton C.M."/>
            <person name="Petriglieri F."/>
            <person name="Kristensen J.M."/>
            <person name="Kirkegaard R.H."/>
            <person name="Michaelsen T.Y."/>
            <person name="Andersen M.H."/>
            <person name="Karst S.M."/>
            <person name="Dueholm M.S."/>
            <person name="Nielsen P.H."/>
            <person name="Albertsen M."/>
        </authorList>
    </citation>
    <scope>NUCLEOTIDE SEQUENCE [LARGE SCALE GENOMIC DNA]</scope>
    <source>
        <strain evidence="2">Ribe_18-Q3-R11-54_BAT3C.373</strain>
    </source>
</reference>
<evidence type="ECO:0000313" key="2">
    <source>
        <dbReference type="EMBL" id="MBK9719836.1"/>
    </source>
</evidence>
<accession>A0A9D7SD92</accession>
<feature type="transmembrane region" description="Helical" evidence="1">
    <location>
        <begin position="47"/>
        <end position="68"/>
    </location>
</feature>
<feature type="transmembrane region" description="Helical" evidence="1">
    <location>
        <begin position="110"/>
        <end position="129"/>
    </location>
</feature>
<keyword evidence="1" id="KW-0812">Transmembrane</keyword>
<dbReference type="EMBL" id="JADKFW010000021">
    <property type="protein sequence ID" value="MBK9719836.1"/>
    <property type="molecule type" value="Genomic_DNA"/>
</dbReference>
<evidence type="ECO:0000256" key="1">
    <source>
        <dbReference type="SAM" id="Phobius"/>
    </source>
</evidence>
<keyword evidence="1" id="KW-1133">Transmembrane helix</keyword>
<protein>
    <submittedName>
        <fullName evidence="2">Uncharacterized protein</fullName>
    </submittedName>
</protein>